<feature type="region of interest" description="Disordered" evidence="1">
    <location>
        <begin position="306"/>
        <end position="334"/>
    </location>
</feature>
<evidence type="ECO:0000313" key="3">
    <source>
        <dbReference type="EMBL" id="EHK19533.1"/>
    </source>
</evidence>
<name>G9N1A2_HYPVG</name>
<dbReference type="AlphaFoldDB" id="G9N1A2"/>
<feature type="region of interest" description="Disordered" evidence="1">
    <location>
        <begin position="37"/>
        <end position="105"/>
    </location>
</feature>
<protein>
    <recommendedName>
        <fullName evidence="2">Ig-like domain-containing protein</fullName>
    </recommendedName>
</protein>
<dbReference type="EMBL" id="ABDF02000083">
    <property type="protein sequence ID" value="EHK19533.1"/>
    <property type="molecule type" value="Genomic_DNA"/>
</dbReference>
<dbReference type="RefSeq" id="XP_013953733.1">
    <property type="nucleotide sequence ID" value="XM_014098258.1"/>
</dbReference>
<dbReference type="HOGENOM" id="CLU_450590_0_0_1"/>
<evidence type="ECO:0000313" key="4">
    <source>
        <dbReference type="Proteomes" id="UP000007115"/>
    </source>
</evidence>
<dbReference type="PROSITE" id="PS50835">
    <property type="entry name" value="IG_LIKE"/>
    <property type="match status" value="1"/>
</dbReference>
<feature type="compositionally biased region" description="Basic and acidic residues" evidence="1">
    <location>
        <begin position="39"/>
        <end position="54"/>
    </location>
</feature>
<gene>
    <name evidence="3" type="ORF">TRIVIDRAFT_224761</name>
</gene>
<dbReference type="InParanoid" id="G9N1A2"/>
<proteinExistence type="predicted"/>
<dbReference type="GeneID" id="25791900"/>
<dbReference type="Proteomes" id="UP000007115">
    <property type="component" value="Unassembled WGS sequence"/>
</dbReference>
<keyword evidence="4" id="KW-1185">Reference proteome</keyword>
<evidence type="ECO:0000256" key="1">
    <source>
        <dbReference type="SAM" id="MobiDB-lite"/>
    </source>
</evidence>
<reference evidence="3 4" key="1">
    <citation type="journal article" date="2011" name="Genome Biol.">
        <title>Comparative genome sequence analysis underscores mycoparasitism as the ancestral life style of Trichoderma.</title>
        <authorList>
            <person name="Kubicek C.P."/>
            <person name="Herrera-Estrella A."/>
            <person name="Seidl-Seiboth V."/>
            <person name="Martinez D.A."/>
            <person name="Druzhinina I.S."/>
            <person name="Thon M."/>
            <person name="Zeilinger S."/>
            <person name="Casas-Flores S."/>
            <person name="Horwitz B.A."/>
            <person name="Mukherjee P.K."/>
            <person name="Mukherjee M."/>
            <person name="Kredics L."/>
            <person name="Alcaraz L.D."/>
            <person name="Aerts A."/>
            <person name="Antal Z."/>
            <person name="Atanasova L."/>
            <person name="Cervantes-Badillo M.G."/>
            <person name="Challacombe J."/>
            <person name="Chertkov O."/>
            <person name="McCluskey K."/>
            <person name="Coulpier F."/>
            <person name="Deshpande N."/>
            <person name="von Doehren H."/>
            <person name="Ebbole D.J."/>
            <person name="Esquivel-Naranjo E.U."/>
            <person name="Fekete E."/>
            <person name="Flipphi M."/>
            <person name="Glaser F."/>
            <person name="Gomez-Rodriguez E.Y."/>
            <person name="Gruber S."/>
            <person name="Han C."/>
            <person name="Henrissat B."/>
            <person name="Hermosa R."/>
            <person name="Hernandez-Onate M."/>
            <person name="Karaffa L."/>
            <person name="Kosti I."/>
            <person name="Le Crom S."/>
            <person name="Lindquist E."/>
            <person name="Lucas S."/>
            <person name="Luebeck M."/>
            <person name="Luebeck P.S."/>
            <person name="Margeot A."/>
            <person name="Metz B."/>
            <person name="Misra M."/>
            <person name="Nevalainen H."/>
            <person name="Omann M."/>
            <person name="Packer N."/>
            <person name="Perrone G."/>
            <person name="Uresti-Rivera E.E."/>
            <person name="Salamov A."/>
            <person name="Schmoll M."/>
            <person name="Seiboth B."/>
            <person name="Shapiro H."/>
            <person name="Sukno S."/>
            <person name="Tamayo-Ramos J.A."/>
            <person name="Tisch D."/>
            <person name="Wiest A."/>
            <person name="Wilkinson H.H."/>
            <person name="Zhang M."/>
            <person name="Coutinho P.M."/>
            <person name="Kenerley C.M."/>
            <person name="Monte E."/>
            <person name="Baker S.E."/>
            <person name="Grigoriev I.V."/>
        </authorList>
    </citation>
    <scope>NUCLEOTIDE SEQUENCE [LARGE SCALE GENOMIC DNA]</scope>
    <source>
        <strain evidence="4">Gv29-8 / FGSC 10586</strain>
    </source>
</reference>
<dbReference type="STRING" id="413071.G9N1A2"/>
<feature type="domain" description="Ig-like" evidence="2">
    <location>
        <begin position="201"/>
        <end position="283"/>
    </location>
</feature>
<comment type="caution">
    <text evidence="3">The sequence shown here is derived from an EMBL/GenBank/DDBJ whole genome shotgun (WGS) entry which is preliminary data.</text>
</comment>
<evidence type="ECO:0000259" key="2">
    <source>
        <dbReference type="PROSITE" id="PS50835"/>
    </source>
</evidence>
<dbReference type="eggNOG" id="ENOG502SVX0">
    <property type="taxonomic scope" value="Eukaryota"/>
</dbReference>
<dbReference type="InterPro" id="IPR007110">
    <property type="entry name" value="Ig-like_dom"/>
</dbReference>
<dbReference type="VEuPathDB" id="FungiDB:TRIVIDRAFT_224761"/>
<organism evidence="3 4">
    <name type="scientific">Hypocrea virens (strain Gv29-8 / FGSC 10586)</name>
    <name type="common">Gliocladium virens</name>
    <name type="synonym">Trichoderma virens</name>
    <dbReference type="NCBI Taxonomy" id="413071"/>
    <lineage>
        <taxon>Eukaryota</taxon>
        <taxon>Fungi</taxon>
        <taxon>Dikarya</taxon>
        <taxon>Ascomycota</taxon>
        <taxon>Pezizomycotina</taxon>
        <taxon>Sordariomycetes</taxon>
        <taxon>Hypocreomycetidae</taxon>
        <taxon>Hypocreales</taxon>
        <taxon>Hypocreaceae</taxon>
        <taxon>Trichoderma</taxon>
    </lineage>
</organism>
<accession>G9N1A2</accession>
<feature type="compositionally biased region" description="Polar residues" evidence="1">
    <location>
        <begin position="65"/>
        <end position="94"/>
    </location>
</feature>
<dbReference type="OrthoDB" id="3695411at2759"/>
<sequence length="606" mass="68470">MNWQIRPYFQKFDYIFFKLHWGAKSVPSHTPVEVVALDSSEKKRPRSESLDRPAKRFKSRPFRDGSSSQATLTSAQPSITGSTTSAVKVQSNVSPEGVNSDAGITVSNSTTEVNSIGQQLEHQYRDPVRIPGEDKNKSGSYVYAFPHADECLSIGHQIRFPVIMDIFKQNLHEYRPMALKHPAMTEYKLKMCGSSINNAKPSILIYHPETDEKTGREIIHLLSCPRIRRQYRSNPCFDIYWFSGPEFSYFGRPMDSLSIRIQDSYIPGALLSDDAGDRICTITCGIRFPNVDDTIFVLTTAHAFEEDDENSERDTEHEGTVAGTSHALNEDEDEERNRDILRFGAVEYDLSELRKYDNMDKQDELPQVIRQYTGLPGNAHDQSEGFMDTSEAKVVINPNRVWGRSQGPEWNNDPNLDWALIEIGKSEQWEADKIDLAMHDVPGLGYQSRDVQVVTSRGPLYGTISSIPSFIANSNNLGSLCKVWAVSLVDSSQMSVGDSGALVIDSITKKPYGYVIGINYFQELYVIPLEPVLEQISQMMPASNGNPEIFMGLVSSPVPGPLTRDRKYSRLTRRLSRYWPRTQAHNVNASFYETPWLEDDLFDTTK</sequence>
<dbReference type="OMA" id="RICTITC"/>